<dbReference type="PANTHER" id="PTHR27005">
    <property type="entry name" value="WALL-ASSOCIATED RECEPTOR KINASE-LIKE 21"/>
    <property type="match status" value="1"/>
</dbReference>
<dbReference type="InterPro" id="IPR045274">
    <property type="entry name" value="WAK-like"/>
</dbReference>
<dbReference type="PANTHER" id="PTHR27005:SF283">
    <property type="entry name" value="OS02G0633066 PROTEIN"/>
    <property type="match status" value="1"/>
</dbReference>
<dbReference type="OrthoDB" id="75710at2759"/>
<keyword evidence="5" id="KW-1185">Reference proteome</keyword>
<reference evidence="5" key="1">
    <citation type="submission" date="2016-06" db="EMBL/GenBank/DDBJ databases">
        <title>Parallel loss of symbiosis genes in relatives of nitrogen-fixing non-legume Parasponia.</title>
        <authorList>
            <person name="Van Velzen R."/>
            <person name="Holmer R."/>
            <person name="Bu F."/>
            <person name="Rutten L."/>
            <person name="Van Zeijl A."/>
            <person name="Liu W."/>
            <person name="Santuari L."/>
            <person name="Cao Q."/>
            <person name="Sharma T."/>
            <person name="Shen D."/>
            <person name="Roswanjaya Y."/>
            <person name="Wardhani T."/>
            <person name="Kalhor M.S."/>
            <person name="Jansen J."/>
            <person name="Van den Hoogen J."/>
            <person name="Gungor B."/>
            <person name="Hartog M."/>
            <person name="Hontelez J."/>
            <person name="Verver J."/>
            <person name="Yang W.-C."/>
            <person name="Schijlen E."/>
            <person name="Repin R."/>
            <person name="Schilthuizen M."/>
            <person name="Schranz E."/>
            <person name="Heidstra R."/>
            <person name="Miyata K."/>
            <person name="Fedorova E."/>
            <person name="Kohlen W."/>
            <person name="Bisseling T."/>
            <person name="Smit S."/>
            <person name="Geurts R."/>
        </authorList>
    </citation>
    <scope>NUCLEOTIDE SEQUENCE [LARGE SCALE GENOMIC DNA]</scope>
    <source>
        <strain evidence="5">cv. WU1-14</strain>
    </source>
</reference>
<keyword evidence="4" id="KW-0808">Transferase</keyword>
<dbReference type="SUPFAM" id="SSF56112">
    <property type="entry name" value="Protein kinase-like (PK-like)"/>
    <property type="match status" value="1"/>
</dbReference>
<evidence type="ECO:0000313" key="5">
    <source>
        <dbReference type="Proteomes" id="UP000237105"/>
    </source>
</evidence>
<evidence type="ECO:0000259" key="3">
    <source>
        <dbReference type="PROSITE" id="PS50011"/>
    </source>
</evidence>
<name>A0A2P5C412_PARAD</name>
<feature type="non-terminal residue" evidence="4">
    <location>
        <position position="156"/>
    </location>
</feature>
<dbReference type="InterPro" id="IPR000719">
    <property type="entry name" value="Prot_kinase_dom"/>
</dbReference>
<accession>A0A2P5C412</accession>
<keyword evidence="1" id="KW-0547">Nucleotide-binding</keyword>
<feature type="non-terminal residue" evidence="4">
    <location>
        <position position="1"/>
    </location>
</feature>
<dbReference type="GO" id="GO:0005524">
    <property type="term" value="F:ATP binding"/>
    <property type="evidence" value="ECO:0007669"/>
    <property type="project" value="UniProtKB-KW"/>
</dbReference>
<evidence type="ECO:0000256" key="2">
    <source>
        <dbReference type="ARBA" id="ARBA00022840"/>
    </source>
</evidence>
<keyword evidence="4" id="KW-0418">Kinase</keyword>
<dbReference type="Proteomes" id="UP000237105">
    <property type="component" value="Unassembled WGS sequence"/>
</dbReference>
<organism evidence="4 5">
    <name type="scientific">Parasponia andersonii</name>
    <name type="common">Sponia andersonii</name>
    <dbReference type="NCBI Taxonomy" id="3476"/>
    <lineage>
        <taxon>Eukaryota</taxon>
        <taxon>Viridiplantae</taxon>
        <taxon>Streptophyta</taxon>
        <taxon>Embryophyta</taxon>
        <taxon>Tracheophyta</taxon>
        <taxon>Spermatophyta</taxon>
        <taxon>Magnoliopsida</taxon>
        <taxon>eudicotyledons</taxon>
        <taxon>Gunneridae</taxon>
        <taxon>Pentapetalae</taxon>
        <taxon>rosids</taxon>
        <taxon>fabids</taxon>
        <taxon>Rosales</taxon>
        <taxon>Cannabaceae</taxon>
        <taxon>Parasponia</taxon>
    </lineage>
</organism>
<sequence>YCKIKRWSPLRSPKLLTKVRFSKSLIRLLIGTRNFLLVYYEFIANGTHSDHIHDKDQYSFLLWKMHLKIATETAGVIIAYFHSSTLMPIIHRDSKTTNILLDESYTTKVSDFGASRLVPLDQTQLNTLVQGTLVYLDPKYFQTSQLIEKSDVYSFE</sequence>
<dbReference type="AlphaFoldDB" id="A0A2P5C412"/>
<comment type="caution">
    <text evidence="4">The sequence shown here is derived from an EMBL/GenBank/DDBJ whole genome shotgun (WGS) entry which is preliminary data.</text>
</comment>
<gene>
    <name evidence="4" type="ORF">PanWU01x14_186110</name>
</gene>
<dbReference type="InterPro" id="IPR011009">
    <property type="entry name" value="Kinase-like_dom_sf"/>
</dbReference>
<evidence type="ECO:0000313" key="4">
    <source>
        <dbReference type="EMBL" id="PON55802.1"/>
    </source>
</evidence>
<dbReference type="GO" id="GO:0005886">
    <property type="term" value="C:plasma membrane"/>
    <property type="evidence" value="ECO:0007669"/>
    <property type="project" value="TreeGrafter"/>
</dbReference>
<dbReference type="GO" id="GO:0004674">
    <property type="term" value="F:protein serine/threonine kinase activity"/>
    <property type="evidence" value="ECO:0007669"/>
    <property type="project" value="TreeGrafter"/>
</dbReference>
<proteinExistence type="predicted"/>
<protein>
    <submittedName>
        <fullName evidence="4">Tyrosine-protein kinase</fullName>
    </submittedName>
</protein>
<keyword evidence="2" id="KW-0067">ATP-binding</keyword>
<dbReference type="EMBL" id="JXTB01000179">
    <property type="protein sequence ID" value="PON55802.1"/>
    <property type="molecule type" value="Genomic_DNA"/>
</dbReference>
<dbReference type="Gene3D" id="1.10.510.10">
    <property type="entry name" value="Transferase(Phosphotransferase) domain 1"/>
    <property type="match status" value="1"/>
</dbReference>
<evidence type="ECO:0000256" key="1">
    <source>
        <dbReference type="ARBA" id="ARBA00022741"/>
    </source>
</evidence>
<dbReference type="GO" id="GO:0007166">
    <property type="term" value="P:cell surface receptor signaling pathway"/>
    <property type="evidence" value="ECO:0007669"/>
    <property type="project" value="InterPro"/>
</dbReference>
<dbReference type="PROSITE" id="PS50011">
    <property type="entry name" value="PROTEIN_KINASE_DOM"/>
    <property type="match status" value="1"/>
</dbReference>
<feature type="domain" description="Protein kinase" evidence="3">
    <location>
        <begin position="1"/>
        <end position="156"/>
    </location>
</feature>
<dbReference type="Pfam" id="PF00069">
    <property type="entry name" value="Pkinase"/>
    <property type="match status" value="1"/>
</dbReference>